<dbReference type="Proteomes" id="UP001597349">
    <property type="component" value="Unassembled WGS sequence"/>
</dbReference>
<sequence length="129" mass="14488">MRRDEDDPTIAAASLPDHGPASARLRARSNISRGPIIGLALRTPRKRHFLVTEATYARCKRSEIRHKHCLYLFKENTLMHVSLDPMVDTLKRAANPAGCAYGTVVRDGDLTFPILTEFLGSRRRAFRGT</sequence>
<proteinExistence type="predicted"/>
<organism evidence="2 3">
    <name type="scientific">Mesorhizobium calcicola</name>
    <dbReference type="NCBI Taxonomy" id="1300310"/>
    <lineage>
        <taxon>Bacteria</taxon>
        <taxon>Pseudomonadati</taxon>
        <taxon>Pseudomonadota</taxon>
        <taxon>Alphaproteobacteria</taxon>
        <taxon>Hyphomicrobiales</taxon>
        <taxon>Phyllobacteriaceae</taxon>
        <taxon>Mesorhizobium</taxon>
    </lineage>
</organism>
<evidence type="ECO:0000313" key="2">
    <source>
        <dbReference type="EMBL" id="MFD2058592.1"/>
    </source>
</evidence>
<feature type="region of interest" description="Disordered" evidence="1">
    <location>
        <begin position="1"/>
        <end position="21"/>
    </location>
</feature>
<accession>A0ABW4WSX5</accession>
<protein>
    <submittedName>
        <fullName evidence="2">Uncharacterized protein</fullName>
    </submittedName>
</protein>
<reference evidence="3" key="1">
    <citation type="journal article" date="2019" name="Int. J. Syst. Evol. Microbiol.">
        <title>The Global Catalogue of Microorganisms (GCM) 10K type strain sequencing project: providing services to taxonomists for standard genome sequencing and annotation.</title>
        <authorList>
            <consortium name="The Broad Institute Genomics Platform"/>
            <consortium name="The Broad Institute Genome Sequencing Center for Infectious Disease"/>
            <person name="Wu L."/>
            <person name="Ma J."/>
        </authorList>
    </citation>
    <scope>NUCLEOTIDE SEQUENCE [LARGE SCALE GENOMIC DNA]</scope>
    <source>
        <strain evidence="3">CGMCC 1.16226</strain>
    </source>
</reference>
<name>A0ABW4WSX5_9HYPH</name>
<gene>
    <name evidence="2" type="ORF">ACFSQT_37555</name>
</gene>
<dbReference type="RefSeq" id="WP_379027064.1">
    <property type="nucleotide sequence ID" value="NZ_JBHUGY010000076.1"/>
</dbReference>
<dbReference type="EMBL" id="JBHUGY010000076">
    <property type="protein sequence ID" value="MFD2058592.1"/>
    <property type="molecule type" value="Genomic_DNA"/>
</dbReference>
<comment type="caution">
    <text evidence="2">The sequence shown here is derived from an EMBL/GenBank/DDBJ whole genome shotgun (WGS) entry which is preliminary data.</text>
</comment>
<evidence type="ECO:0000313" key="3">
    <source>
        <dbReference type="Proteomes" id="UP001597349"/>
    </source>
</evidence>
<evidence type="ECO:0000256" key="1">
    <source>
        <dbReference type="SAM" id="MobiDB-lite"/>
    </source>
</evidence>
<keyword evidence="3" id="KW-1185">Reference proteome</keyword>